<comment type="pathway">
    <text evidence="1">Cofactor biosynthesis; adenosylcobalamin biosynthesis; adenosylcobalamin from cob(II)yrinate a,c-diamide: step 2/7.</text>
</comment>
<dbReference type="Gene3D" id="3.40.50.300">
    <property type="entry name" value="P-loop containing nucleotide triphosphate hydrolases"/>
    <property type="match status" value="1"/>
</dbReference>
<reference evidence="10 11" key="1">
    <citation type="submission" date="2016-12" db="EMBL/GenBank/DDBJ databases">
        <authorList>
            <person name="Song W.-J."/>
            <person name="Kurnit D.M."/>
        </authorList>
    </citation>
    <scope>NUCLEOTIDE SEQUENCE [LARGE SCALE GENOMIC DNA]</scope>
    <source>
        <strain evidence="10 11">DSM 18488</strain>
    </source>
</reference>
<dbReference type="CDD" id="cd00561">
    <property type="entry name" value="CobA_ACA"/>
    <property type="match status" value="1"/>
</dbReference>
<dbReference type="GO" id="GO:0009236">
    <property type="term" value="P:cobalamin biosynthetic process"/>
    <property type="evidence" value="ECO:0007669"/>
    <property type="project" value="UniProtKB-UniPathway"/>
</dbReference>
<evidence type="ECO:0000256" key="6">
    <source>
        <dbReference type="ARBA" id="ARBA00033334"/>
    </source>
</evidence>
<comment type="catalytic activity">
    <reaction evidence="8">
        <text>2 cob(II)yrinate a,c diamide + reduced [electron-transfer flavoprotein] + 2 ATP = 2 adenosylcob(III)yrinate a,c-diamide + 2 triphosphate + oxidized [electron-transfer flavoprotein] + 3 H(+)</text>
        <dbReference type="Rhea" id="RHEA:11528"/>
        <dbReference type="Rhea" id="RHEA-COMP:10685"/>
        <dbReference type="Rhea" id="RHEA-COMP:10686"/>
        <dbReference type="ChEBI" id="CHEBI:15378"/>
        <dbReference type="ChEBI" id="CHEBI:18036"/>
        <dbReference type="ChEBI" id="CHEBI:30616"/>
        <dbReference type="ChEBI" id="CHEBI:57692"/>
        <dbReference type="ChEBI" id="CHEBI:58307"/>
        <dbReference type="ChEBI" id="CHEBI:58503"/>
        <dbReference type="ChEBI" id="CHEBI:58537"/>
        <dbReference type="EC" id="2.5.1.17"/>
    </reaction>
</comment>
<protein>
    <recommendedName>
        <fullName evidence="3">corrinoid adenosyltransferase</fullName>
        <ecNumber evidence="3">2.5.1.17</ecNumber>
    </recommendedName>
    <alternativeName>
        <fullName evidence="5">Cob(II)alamin adenosyltransferase</fullName>
    </alternativeName>
    <alternativeName>
        <fullName evidence="7">Cob(II)yrinic acid a,c-diamide adenosyltransferase</fullName>
    </alternativeName>
    <alternativeName>
        <fullName evidence="6">Cobinamide/cobalamin adenosyltransferase</fullName>
    </alternativeName>
</protein>
<evidence type="ECO:0000256" key="5">
    <source>
        <dbReference type="ARBA" id="ARBA00031529"/>
    </source>
</evidence>
<evidence type="ECO:0000256" key="4">
    <source>
        <dbReference type="ARBA" id="ARBA00024929"/>
    </source>
</evidence>
<dbReference type="UniPathway" id="UPA00148">
    <property type="reaction ID" value="UER00233"/>
</dbReference>
<dbReference type="AlphaFoldDB" id="A0A1M7YAL9"/>
<gene>
    <name evidence="10" type="ORF">SAMN02745220_02939</name>
</gene>
<keyword evidence="10" id="KW-0808">Transferase</keyword>
<dbReference type="SUPFAM" id="SSF52540">
    <property type="entry name" value="P-loop containing nucleoside triphosphate hydrolases"/>
    <property type="match status" value="1"/>
</dbReference>
<evidence type="ECO:0000256" key="2">
    <source>
        <dbReference type="ARBA" id="ARBA00007487"/>
    </source>
</evidence>
<dbReference type="PIRSF" id="PIRSF015617">
    <property type="entry name" value="Adensltrnsf_CobA"/>
    <property type="match status" value="1"/>
</dbReference>
<dbReference type="EC" id="2.5.1.17" evidence="3"/>
<dbReference type="EMBL" id="FRFE01000014">
    <property type="protein sequence ID" value="SHO49616.1"/>
    <property type="molecule type" value="Genomic_DNA"/>
</dbReference>
<comment type="function">
    <text evidence="4">Required for both de novo synthesis of the corrin ring for the assimilation of exogenous corrinoids. Participates in the adenosylation of a variety of incomplete and complete corrinoids.</text>
</comment>
<sequence length="181" mass="20281">MSAEEKSKKKVKGRVILNTGHGKGKTTAALGTAFRALGHQQRVCVIQFLKGQGDYGERLLADQFPNLDWYICGRGFVFNREKIEEDKRVAEEGFALAKEKVESDLYDLVILDEITYLPLFGFLDVERIVDLVKNKPERLSIIMTGRDAHEALVQVADTVSVIDPQKHAFNSGVKAQKGIEF</sequence>
<dbReference type="NCBIfam" id="TIGR00708">
    <property type="entry name" value="cobA"/>
    <property type="match status" value="1"/>
</dbReference>
<dbReference type="PANTHER" id="PTHR46638">
    <property type="entry name" value="CORRINOID ADENOSYLTRANSFERASE"/>
    <property type="match status" value="1"/>
</dbReference>
<proteinExistence type="inferred from homology"/>
<comment type="catalytic activity">
    <reaction evidence="9">
        <text>2 cob(II)alamin + reduced [electron-transfer flavoprotein] + 2 ATP = 2 adenosylcob(III)alamin + 2 triphosphate + oxidized [electron-transfer flavoprotein] + 3 H(+)</text>
        <dbReference type="Rhea" id="RHEA:28671"/>
        <dbReference type="Rhea" id="RHEA-COMP:10685"/>
        <dbReference type="Rhea" id="RHEA-COMP:10686"/>
        <dbReference type="ChEBI" id="CHEBI:15378"/>
        <dbReference type="ChEBI" id="CHEBI:16304"/>
        <dbReference type="ChEBI" id="CHEBI:18036"/>
        <dbReference type="ChEBI" id="CHEBI:18408"/>
        <dbReference type="ChEBI" id="CHEBI:30616"/>
        <dbReference type="ChEBI" id="CHEBI:57692"/>
        <dbReference type="ChEBI" id="CHEBI:58307"/>
        <dbReference type="EC" id="2.5.1.17"/>
    </reaction>
</comment>
<evidence type="ECO:0000256" key="7">
    <source>
        <dbReference type="ARBA" id="ARBA00033354"/>
    </source>
</evidence>
<dbReference type="GO" id="GO:0008817">
    <property type="term" value="F:corrinoid adenosyltransferase activity"/>
    <property type="evidence" value="ECO:0007669"/>
    <property type="project" value="UniProtKB-EC"/>
</dbReference>
<dbReference type="GO" id="GO:0005524">
    <property type="term" value="F:ATP binding"/>
    <property type="evidence" value="ECO:0007669"/>
    <property type="project" value="InterPro"/>
</dbReference>
<dbReference type="Proteomes" id="UP000184603">
    <property type="component" value="Unassembled WGS sequence"/>
</dbReference>
<evidence type="ECO:0000256" key="8">
    <source>
        <dbReference type="ARBA" id="ARBA00048555"/>
    </source>
</evidence>
<dbReference type="STRING" id="1121416.SAMN02745220_02939"/>
<evidence type="ECO:0000256" key="1">
    <source>
        <dbReference type="ARBA" id="ARBA00005121"/>
    </source>
</evidence>
<evidence type="ECO:0000313" key="11">
    <source>
        <dbReference type="Proteomes" id="UP000184603"/>
    </source>
</evidence>
<keyword evidence="11" id="KW-1185">Reference proteome</keyword>
<dbReference type="Pfam" id="PF02572">
    <property type="entry name" value="CobA_CobO_BtuR"/>
    <property type="match status" value="1"/>
</dbReference>
<organism evidence="10 11">
    <name type="scientific">Desulfopila aestuarii DSM 18488</name>
    <dbReference type="NCBI Taxonomy" id="1121416"/>
    <lineage>
        <taxon>Bacteria</taxon>
        <taxon>Pseudomonadati</taxon>
        <taxon>Thermodesulfobacteriota</taxon>
        <taxon>Desulfobulbia</taxon>
        <taxon>Desulfobulbales</taxon>
        <taxon>Desulfocapsaceae</taxon>
        <taxon>Desulfopila</taxon>
    </lineage>
</organism>
<dbReference type="PANTHER" id="PTHR46638:SF1">
    <property type="entry name" value="CORRINOID ADENOSYLTRANSFERASE"/>
    <property type="match status" value="1"/>
</dbReference>
<dbReference type="NCBIfam" id="NF004637">
    <property type="entry name" value="PRK05986.1"/>
    <property type="match status" value="1"/>
</dbReference>
<dbReference type="InterPro" id="IPR003724">
    <property type="entry name" value="CblAdoTrfase_CobA"/>
</dbReference>
<evidence type="ECO:0000313" key="10">
    <source>
        <dbReference type="EMBL" id="SHO49616.1"/>
    </source>
</evidence>
<comment type="similarity">
    <text evidence="2">Belongs to the Cob(I)alamin adenosyltransferase family.</text>
</comment>
<evidence type="ECO:0000256" key="9">
    <source>
        <dbReference type="ARBA" id="ARBA00048692"/>
    </source>
</evidence>
<accession>A0A1M7YAL9</accession>
<evidence type="ECO:0000256" key="3">
    <source>
        <dbReference type="ARBA" id="ARBA00012454"/>
    </source>
</evidence>
<name>A0A1M7YAL9_9BACT</name>
<dbReference type="InterPro" id="IPR027417">
    <property type="entry name" value="P-loop_NTPase"/>
</dbReference>